<evidence type="ECO:0000313" key="2">
    <source>
        <dbReference type="Proteomes" id="UP000319263"/>
    </source>
</evidence>
<dbReference type="Proteomes" id="UP000319263">
    <property type="component" value="Chromosome"/>
</dbReference>
<keyword evidence="2" id="KW-1185">Reference proteome</keyword>
<gene>
    <name evidence="1" type="ORF">FOE78_12570</name>
</gene>
<dbReference type="AlphaFoldDB" id="A0A516PZM6"/>
<dbReference type="EMBL" id="CP041692">
    <property type="protein sequence ID" value="QDP96635.1"/>
    <property type="molecule type" value="Genomic_DNA"/>
</dbReference>
<name>A0A516PZM6_9ACTN</name>
<accession>A0A516PZM6</accession>
<protein>
    <submittedName>
        <fullName evidence="1">Uncharacterized protein</fullName>
    </submittedName>
</protein>
<proteinExistence type="predicted"/>
<sequence length="123" mass="13350">MSGYLPAGWPAGVGPPGAVDWQSRAGRYLIDCCAPDFRRYAVLTRYPVVLAGFAQHCVSGERRAAADAVGLVRTELEDQVGPEVIAAAVDAWQSELARLARVEREVGLLRRALSGERFVPKLE</sequence>
<dbReference type="RefSeq" id="WP_143986597.1">
    <property type="nucleotide sequence ID" value="NZ_CP041692.1"/>
</dbReference>
<reference evidence="1 2" key="1">
    <citation type="submission" date="2019-07" db="EMBL/GenBank/DDBJ databases">
        <title>Microlunatus dokdonensis sp. nov. isolated from the rhizospheric soil of the wild plant Elymus tsukushiensis.</title>
        <authorList>
            <person name="Ghim S.-Y."/>
            <person name="Hwang Y.-J."/>
            <person name="Son J.-S."/>
            <person name="Shin J.-H."/>
        </authorList>
    </citation>
    <scope>NUCLEOTIDE SEQUENCE [LARGE SCALE GENOMIC DNA]</scope>
    <source>
        <strain evidence="1 2">KUDC0627</strain>
    </source>
</reference>
<dbReference type="KEGG" id="mik:FOE78_12570"/>
<dbReference type="OrthoDB" id="4244911at2"/>
<evidence type="ECO:0000313" key="1">
    <source>
        <dbReference type="EMBL" id="QDP96635.1"/>
    </source>
</evidence>
<organism evidence="1 2">
    <name type="scientific">Microlunatus elymi</name>
    <dbReference type="NCBI Taxonomy" id="2596828"/>
    <lineage>
        <taxon>Bacteria</taxon>
        <taxon>Bacillati</taxon>
        <taxon>Actinomycetota</taxon>
        <taxon>Actinomycetes</taxon>
        <taxon>Propionibacteriales</taxon>
        <taxon>Propionibacteriaceae</taxon>
        <taxon>Microlunatus</taxon>
    </lineage>
</organism>